<protein>
    <submittedName>
        <fullName evidence="2">Uncharacterized protein</fullName>
    </submittedName>
</protein>
<accession>A0A2S5B485</accession>
<dbReference type="EMBL" id="PJQD01000076">
    <property type="protein sequence ID" value="POY71593.1"/>
    <property type="molecule type" value="Genomic_DNA"/>
</dbReference>
<proteinExistence type="predicted"/>
<gene>
    <name evidence="2" type="ORF">BMF94_5378</name>
</gene>
<dbReference type="Proteomes" id="UP000237144">
    <property type="component" value="Unassembled WGS sequence"/>
</dbReference>
<reference evidence="2 3" key="1">
    <citation type="journal article" date="2018" name="Front. Microbiol.">
        <title>Prospects for Fungal Bioremediation of Acidic Radioactive Waste Sites: Characterization and Genome Sequence of Rhodotorula taiwanensis MD1149.</title>
        <authorList>
            <person name="Tkavc R."/>
            <person name="Matrosova V.Y."/>
            <person name="Grichenko O.E."/>
            <person name="Gostincar C."/>
            <person name="Volpe R.P."/>
            <person name="Klimenkova P."/>
            <person name="Gaidamakova E.K."/>
            <person name="Zhou C.E."/>
            <person name="Stewart B.J."/>
            <person name="Lyman M.G."/>
            <person name="Malfatti S.A."/>
            <person name="Rubinfeld B."/>
            <person name="Courtot M."/>
            <person name="Singh J."/>
            <person name="Dalgard C.L."/>
            <person name="Hamilton T."/>
            <person name="Frey K.G."/>
            <person name="Gunde-Cimerman N."/>
            <person name="Dugan L."/>
            <person name="Daly M.J."/>
        </authorList>
    </citation>
    <scope>NUCLEOTIDE SEQUENCE [LARGE SCALE GENOMIC DNA]</scope>
    <source>
        <strain evidence="2 3">MD1149</strain>
    </source>
</reference>
<keyword evidence="3" id="KW-1185">Reference proteome</keyword>
<evidence type="ECO:0000256" key="1">
    <source>
        <dbReference type="SAM" id="MobiDB-lite"/>
    </source>
</evidence>
<feature type="region of interest" description="Disordered" evidence="1">
    <location>
        <begin position="104"/>
        <end position="138"/>
    </location>
</feature>
<evidence type="ECO:0000313" key="3">
    <source>
        <dbReference type="Proteomes" id="UP000237144"/>
    </source>
</evidence>
<feature type="region of interest" description="Disordered" evidence="1">
    <location>
        <begin position="255"/>
        <end position="351"/>
    </location>
</feature>
<name>A0A2S5B485_9BASI</name>
<dbReference type="AlphaFoldDB" id="A0A2S5B485"/>
<organism evidence="2 3">
    <name type="scientific">Rhodotorula taiwanensis</name>
    <dbReference type="NCBI Taxonomy" id="741276"/>
    <lineage>
        <taxon>Eukaryota</taxon>
        <taxon>Fungi</taxon>
        <taxon>Dikarya</taxon>
        <taxon>Basidiomycota</taxon>
        <taxon>Pucciniomycotina</taxon>
        <taxon>Microbotryomycetes</taxon>
        <taxon>Sporidiobolales</taxon>
        <taxon>Sporidiobolaceae</taxon>
        <taxon>Rhodotorula</taxon>
    </lineage>
</organism>
<feature type="compositionally biased region" description="Basic and acidic residues" evidence="1">
    <location>
        <begin position="112"/>
        <end position="123"/>
    </location>
</feature>
<comment type="caution">
    <text evidence="2">The sequence shown here is derived from an EMBL/GenBank/DDBJ whole genome shotgun (WGS) entry which is preliminary data.</text>
</comment>
<sequence length="351" mass="40063">MSERLHAYLENIRAAATYQYQDKRDGVTYTATAQHLDRFVQYFQQLAEEEEGHPALLESTCGYLFALAGEIHSVWKEVDPSDPNATPDGILARIGRILEQAIEEEEGEEEEHASSELPLHDHLSPPPPQHEPPKKRRVYPSRTLLAKMLTEISKQFARFDQQQKGEVVAFCARARDAASGVLKWHADSRTYEQRRKVPKQVEAYQALQNLLVALERIHTEDRLARWEDLLDALNACLREHEGAIIAKLEAASHEAEQQKRRRQRKQDQNLLEGKASDDEETPTHGPHGAPVRLRPLLPSGPALPRSKINPNFIQYDPASPVDSKQRNELAHSTNPHLSPRKRSIYFSERRL</sequence>
<evidence type="ECO:0000313" key="2">
    <source>
        <dbReference type="EMBL" id="POY71593.1"/>
    </source>
</evidence>